<dbReference type="GO" id="GO:0042545">
    <property type="term" value="P:cell wall modification"/>
    <property type="evidence" value="ECO:0007669"/>
    <property type="project" value="InterPro"/>
</dbReference>
<evidence type="ECO:0000256" key="6">
    <source>
        <dbReference type="ARBA" id="ARBA00022801"/>
    </source>
</evidence>
<keyword evidence="6" id="KW-0378">Hydrolase</keyword>
<keyword evidence="8" id="KW-0325">Glycoprotein</keyword>
<gene>
    <name evidence="13" type="ORF">VNO80_05349</name>
</gene>
<accession>A0AAN9NFP1</accession>
<evidence type="ECO:0000259" key="12">
    <source>
        <dbReference type="Pfam" id="PF01095"/>
    </source>
</evidence>
<dbReference type="EC" id="3.1.1.11" evidence="4"/>
<keyword evidence="7" id="KW-0063">Aspartyl esterase</keyword>
<feature type="signal peptide" evidence="11">
    <location>
        <begin position="1"/>
        <end position="25"/>
    </location>
</feature>
<comment type="pathway">
    <text evidence="2">Glycan metabolism; pectin degradation; 2-dehydro-3-deoxy-D-gluconate from pectin: step 1/5.</text>
</comment>
<evidence type="ECO:0000256" key="3">
    <source>
        <dbReference type="ARBA" id="ARBA00008891"/>
    </source>
</evidence>
<evidence type="ECO:0000256" key="9">
    <source>
        <dbReference type="ARBA" id="ARBA00047928"/>
    </source>
</evidence>
<dbReference type="GO" id="GO:0045490">
    <property type="term" value="P:pectin catabolic process"/>
    <property type="evidence" value="ECO:0007669"/>
    <property type="project" value="TreeGrafter"/>
</dbReference>
<dbReference type="PANTHER" id="PTHR31321:SF120">
    <property type="entry name" value="PECTINESTERASE 52-RELATED"/>
    <property type="match status" value="1"/>
</dbReference>
<keyword evidence="5" id="KW-0134">Cell wall</keyword>
<dbReference type="EMBL" id="JAYMYR010000003">
    <property type="protein sequence ID" value="KAK7371982.1"/>
    <property type="molecule type" value="Genomic_DNA"/>
</dbReference>
<comment type="subcellular location">
    <subcellularLocation>
        <location evidence="1">Secreted</location>
        <location evidence="1">Cell wall</location>
    </subcellularLocation>
</comment>
<protein>
    <recommendedName>
        <fullName evidence="4">pectinesterase</fullName>
        <ecNumber evidence="4">3.1.1.11</ecNumber>
    </recommendedName>
</protein>
<reference evidence="13 14" key="1">
    <citation type="submission" date="2024-01" db="EMBL/GenBank/DDBJ databases">
        <title>The genomes of 5 underutilized Papilionoideae crops provide insights into root nodulation and disease resistanc.</title>
        <authorList>
            <person name="Jiang F."/>
        </authorList>
    </citation>
    <scope>NUCLEOTIDE SEQUENCE [LARGE SCALE GENOMIC DNA]</scope>
    <source>
        <strain evidence="13">JINMINGXINNONG_FW02</strain>
        <tissue evidence="13">Leaves</tissue>
    </source>
</reference>
<evidence type="ECO:0000256" key="11">
    <source>
        <dbReference type="SAM" id="SignalP"/>
    </source>
</evidence>
<dbReference type="Gene3D" id="2.160.20.10">
    <property type="entry name" value="Single-stranded right-handed beta-helix, Pectin lyase-like"/>
    <property type="match status" value="1"/>
</dbReference>
<keyword evidence="11" id="KW-0732">Signal</keyword>
<dbReference type="InterPro" id="IPR011050">
    <property type="entry name" value="Pectin_lyase_fold/virulence"/>
</dbReference>
<sequence length="325" mass="36096">MESFRHLMTFFLVLVTCSFFCLGKAIDCGGKDVSNTITVHPNGKEAFTTIQDAINSVKSNNDKWVKIYIKAGLYTERPQIPIEKPCIILQGEGNQNTIVSFSAHNGTSDSATFTSSPPNVIVTGITFKNLYSNSPALAARIYGDKSFIYNCSFIGYQDTLFDANGRHYIKDCYIEGEIDFIFGNARSYYENCEIKAAGRNPNLPGFVTAQGRSSSDDPGGFVFEGGSIKGNGKVNLGRAWRPYSRVIFHKTYFDSIITPQGWVAWSASGNENKVTYAEVECEGPGAYSSKRVSWIKKLSSSDLEEFSFQSFINYDGWFDTLPTIF</sequence>
<evidence type="ECO:0000256" key="1">
    <source>
        <dbReference type="ARBA" id="ARBA00004191"/>
    </source>
</evidence>
<evidence type="ECO:0000256" key="8">
    <source>
        <dbReference type="ARBA" id="ARBA00023180"/>
    </source>
</evidence>
<evidence type="ECO:0000256" key="2">
    <source>
        <dbReference type="ARBA" id="ARBA00005184"/>
    </source>
</evidence>
<comment type="catalytic activity">
    <reaction evidence="9">
        <text>[(1-&gt;4)-alpha-D-galacturonosyl methyl ester](n) + n H2O = [(1-&gt;4)-alpha-D-galacturonosyl](n) + n methanol + n H(+)</text>
        <dbReference type="Rhea" id="RHEA:22380"/>
        <dbReference type="Rhea" id="RHEA-COMP:14570"/>
        <dbReference type="Rhea" id="RHEA-COMP:14573"/>
        <dbReference type="ChEBI" id="CHEBI:15377"/>
        <dbReference type="ChEBI" id="CHEBI:15378"/>
        <dbReference type="ChEBI" id="CHEBI:17790"/>
        <dbReference type="ChEBI" id="CHEBI:140522"/>
        <dbReference type="ChEBI" id="CHEBI:140523"/>
        <dbReference type="EC" id="3.1.1.11"/>
    </reaction>
</comment>
<proteinExistence type="inferred from homology"/>
<comment type="function">
    <text evidence="10">Acts in the modification of cell walls via demethylesterification of cell wall pectin.</text>
</comment>
<feature type="chain" id="PRO_5042841415" description="pectinesterase" evidence="11">
    <location>
        <begin position="26"/>
        <end position="325"/>
    </location>
</feature>
<keyword evidence="14" id="KW-1185">Reference proteome</keyword>
<evidence type="ECO:0000256" key="5">
    <source>
        <dbReference type="ARBA" id="ARBA00022512"/>
    </source>
</evidence>
<dbReference type="SUPFAM" id="SSF51126">
    <property type="entry name" value="Pectin lyase-like"/>
    <property type="match status" value="1"/>
</dbReference>
<evidence type="ECO:0000313" key="13">
    <source>
        <dbReference type="EMBL" id="KAK7371982.1"/>
    </source>
</evidence>
<evidence type="ECO:0000256" key="7">
    <source>
        <dbReference type="ARBA" id="ARBA00023085"/>
    </source>
</evidence>
<organism evidence="13 14">
    <name type="scientific">Phaseolus coccineus</name>
    <name type="common">Scarlet runner bean</name>
    <name type="synonym">Phaseolus multiflorus</name>
    <dbReference type="NCBI Taxonomy" id="3886"/>
    <lineage>
        <taxon>Eukaryota</taxon>
        <taxon>Viridiplantae</taxon>
        <taxon>Streptophyta</taxon>
        <taxon>Embryophyta</taxon>
        <taxon>Tracheophyta</taxon>
        <taxon>Spermatophyta</taxon>
        <taxon>Magnoliopsida</taxon>
        <taxon>eudicotyledons</taxon>
        <taxon>Gunneridae</taxon>
        <taxon>Pentapetalae</taxon>
        <taxon>rosids</taxon>
        <taxon>fabids</taxon>
        <taxon>Fabales</taxon>
        <taxon>Fabaceae</taxon>
        <taxon>Papilionoideae</taxon>
        <taxon>50 kb inversion clade</taxon>
        <taxon>NPAAA clade</taxon>
        <taxon>indigoferoid/millettioid clade</taxon>
        <taxon>Phaseoleae</taxon>
        <taxon>Phaseolus</taxon>
    </lineage>
</organism>
<evidence type="ECO:0000256" key="4">
    <source>
        <dbReference type="ARBA" id="ARBA00013229"/>
    </source>
</evidence>
<feature type="domain" description="Pectinesterase catalytic" evidence="12">
    <location>
        <begin position="37"/>
        <end position="313"/>
    </location>
</feature>
<dbReference type="Proteomes" id="UP001374584">
    <property type="component" value="Unassembled WGS sequence"/>
</dbReference>
<dbReference type="PANTHER" id="PTHR31321">
    <property type="entry name" value="ACYL-COA THIOESTER HYDROLASE YBHC-RELATED"/>
    <property type="match status" value="1"/>
</dbReference>
<dbReference type="GO" id="GO:0030599">
    <property type="term" value="F:pectinesterase activity"/>
    <property type="evidence" value="ECO:0007669"/>
    <property type="project" value="UniProtKB-EC"/>
</dbReference>
<keyword evidence="5" id="KW-0964">Secreted</keyword>
<dbReference type="Pfam" id="PF01095">
    <property type="entry name" value="Pectinesterase"/>
    <property type="match status" value="1"/>
</dbReference>
<dbReference type="InterPro" id="IPR000070">
    <property type="entry name" value="Pectinesterase_cat"/>
</dbReference>
<comment type="similarity">
    <text evidence="3">Belongs to the pectinesterase family.</text>
</comment>
<dbReference type="InterPro" id="IPR012334">
    <property type="entry name" value="Pectin_lyas_fold"/>
</dbReference>
<dbReference type="FunFam" id="2.160.20.10:FF:000013">
    <property type="entry name" value="Pectinesterase"/>
    <property type="match status" value="1"/>
</dbReference>
<name>A0AAN9NFP1_PHACN</name>
<evidence type="ECO:0000313" key="14">
    <source>
        <dbReference type="Proteomes" id="UP001374584"/>
    </source>
</evidence>
<evidence type="ECO:0000256" key="10">
    <source>
        <dbReference type="ARBA" id="ARBA00057335"/>
    </source>
</evidence>
<dbReference type="AlphaFoldDB" id="A0AAN9NFP1"/>
<comment type="caution">
    <text evidence="13">The sequence shown here is derived from an EMBL/GenBank/DDBJ whole genome shotgun (WGS) entry which is preliminary data.</text>
</comment>